<proteinExistence type="predicted"/>
<evidence type="ECO:0000313" key="2">
    <source>
        <dbReference type="EMBL" id="MEK0184528.1"/>
    </source>
</evidence>
<keyword evidence="3" id="KW-1185">Reference proteome</keyword>
<dbReference type="RefSeq" id="WP_340520072.1">
    <property type="nucleotide sequence ID" value="NZ_JBBLXS010000057.1"/>
</dbReference>
<dbReference type="Proteomes" id="UP001384579">
    <property type="component" value="Unassembled WGS sequence"/>
</dbReference>
<feature type="signal peptide" evidence="1">
    <location>
        <begin position="1"/>
        <end position="30"/>
    </location>
</feature>
<sequence length="120" mass="13950">MKLKRLKLAYFTALLTLNAANIIQAQPAQAGETFNNPRQYIGNRYWTIDWCIPSDCSEEARWIIANAYCLEEGYQKATRWRVVPDKYSNQVQYQLKKGGTEGLWQEIHTSQGIFSQIRCQ</sequence>
<comment type="caution">
    <text evidence="2">The sequence shown here is derived from an EMBL/GenBank/DDBJ whole genome shotgun (WGS) entry which is preliminary data.</text>
</comment>
<reference evidence="2 3" key="1">
    <citation type="journal article" date="2020" name="Harmful Algae">
        <title>Molecular and morphological characterization of a novel dihydroanatoxin-a producing Microcoleus species (cyanobacteria) from the Russian River, California, USA.</title>
        <authorList>
            <person name="Conklin K.Y."/>
            <person name="Stancheva R."/>
            <person name="Otten T.G."/>
            <person name="Fadness R."/>
            <person name="Boyer G.L."/>
            <person name="Read B."/>
            <person name="Zhang X."/>
            <person name="Sheath R.G."/>
        </authorList>
    </citation>
    <scope>NUCLEOTIDE SEQUENCE [LARGE SCALE GENOMIC DNA]</scope>
    <source>
        <strain evidence="2 3">PTRS2</strain>
    </source>
</reference>
<keyword evidence="1" id="KW-0732">Signal</keyword>
<feature type="chain" id="PRO_5045923331" evidence="1">
    <location>
        <begin position="31"/>
        <end position="120"/>
    </location>
</feature>
<organism evidence="2 3">
    <name type="scientific">Microcoleus anatoxicus PTRS2</name>
    <dbReference type="NCBI Taxonomy" id="2705321"/>
    <lineage>
        <taxon>Bacteria</taxon>
        <taxon>Bacillati</taxon>
        <taxon>Cyanobacteriota</taxon>
        <taxon>Cyanophyceae</taxon>
        <taxon>Oscillatoriophycideae</taxon>
        <taxon>Oscillatoriales</taxon>
        <taxon>Microcoleaceae</taxon>
        <taxon>Microcoleus</taxon>
        <taxon>Microcoleus anatoxicus</taxon>
    </lineage>
</organism>
<dbReference type="EMBL" id="JBBLXS010000057">
    <property type="protein sequence ID" value="MEK0184528.1"/>
    <property type="molecule type" value="Genomic_DNA"/>
</dbReference>
<gene>
    <name evidence="2" type="ORF">WMG39_06620</name>
</gene>
<evidence type="ECO:0000313" key="3">
    <source>
        <dbReference type="Proteomes" id="UP001384579"/>
    </source>
</evidence>
<name>A0ABU8YJJ4_9CYAN</name>
<accession>A0ABU8YJJ4</accession>
<evidence type="ECO:0000256" key="1">
    <source>
        <dbReference type="SAM" id="SignalP"/>
    </source>
</evidence>
<protein>
    <submittedName>
        <fullName evidence="2">Uncharacterized protein</fullName>
    </submittedName>
</protein>